<evidence type="ECO:0008006" key="7">
    <source>
        <dbReference type="Google" id="ProtNLM"/>
    </source>
</evidence>
<dbReference type="Gene3D" id="2.60.120.620">
    <property type="entry name" value="q2cbj1_9rhob like domain"/>
    <property type="match status" value="1"/>
</dbReference>
<dbReference type="GO" id="GO:0004656">
    <property type="term" value="F:procollagen-proline 4-dioxygenase activity"/>
    <property type="evidence" value="ECO:0007669"/>
    <property type="project" value="TreeGrafter"/>
</dbReference>
<evidence type="ECO:0000256" key="1">
    <source>
        <dbReference type="ARBA" id="ARBA00022723"/>
    </source>
</evidence>
<name>A0AAD2D1B9_9STRA</name>
<feature type="region of interest" description="Disordered" evidence="3">
    <location>
        <begin position="52"/>
        <end position="77"/>
    </location>
</feature>
<evidence type="ECO:0000313" key="6">
    <source>
        <dbReference type="Proteomes" id="UP001295423"/>
    </source>
</evidence>
<dbReference type="InterPro" id="IPR045054">
    <property type="entry name" value="P4HA-like"/>
</dbReference>
<evidence type="ECO:0000313" key="5">
    <source>
        <dbReference type="EMBL" id="CAJ1946336.1"/>
    </source>
</evidence>
<evidence type="ECO:0000256" key="3">
    <source>
        <dbReference type="SAM" id="MobiDB-lite"/>
    </source>
</evidence>
<accession>A0AAD2D1B9</accession>
<proteinExistence type="predicted"/>
<dbReference type="AlphaFoldDB" id="A0AAD2D1B9"/>
<dbReference type="PANTHER" id="PTHR10869:SF236">
    <property type="entry name" value="PROLYL 4-HYDROXYLASE ALPHA SUBUNIT DOMAIN-CONTAINING PROTEIN"/>
    <property type="match status" value="1"/>
</dbReference>
<gene>
    <name evidence="5" type="ORF">CYCCA115_LOCUS10477</name>
</gene>
<dbReference type="Proteomes" id="UP001295423">
    <property type="component" value="Unassembled WGS sequence"/>
</dbReference>
<feature type="signal peptide" evidence="4">
    <location>
        <begin position="1"/>
        <end position="28"/>
    </location>
</feature>
<keyword evidence="2" id="KW-0408">Iron</keyword>
<evidence type="ECO:0000256" key="2">
    <source>
        <dbReference type="ARBA" id="ARBA00023004"/>
    </source>
</evidence>
<dbReference type="EMBL" id="CAKOGP040001668">
    <property type="protein sequence ID" value="CAJ1946336.1"/>
    <property type="molecule type" value="Genomic_DNA"/>
</dbReference>
<evidence type="ECO:0000256" key="4">
    <source>
        <dbReference type="SAM" id="SignalP"/>
    </source>
</evidence>
<reference evidence="5" key="1">
    <citation type="submission" date="2023-08" db="EMBL/GenBank/DDBJ databases">
        <authorList>
            <person name="Audoor S."/>
            <person name="Bilcke G."/>
        </authorList>
    </citation>
    <scope>NUCLEOTIDE SEQUENCE</scope>
</reference>
<comment type="caution">
    <text evidence="5">The sequence shown here is derived from an EMBL/GenBank/DDBJ whole genome shotgun (WGS) entry which is preliminary data.</text>
</comment>
<sequence length="363" mass="40717">MRFSSSSRILFCLAIVIIIDYQNVNVHGFVSSVDPRCRRPTAVVRFVVQDNKSSAQRTTHDNSNQQKQEQLPLGPPNYLSSLPVDKNNGAKLFRYDNFGVKQEFEVFHLSNTPEIFLLRNYISTLERYTIQWNGRNHPKEATVYDSNDATSKTSGRSRSNVSWLPPWAANGIPLTLARCSAQLLLSPELKGCNSRGAMALCEPMQLVHYDSKGEFILHHDAMGRAVTVLSYLNGVGGTWFPLANLDRKYGPIPRNKLDTLQMIEELDLKPGKDGLLLATAGHHDGLEEEYDNDCIVHIHPGDTVAFYNYNGPNNQVTNDESRDLCDVDWSAIHAALPAKEEKFIATLWYQGGPLIRRPESSDG</sequence>
<feature type="compositionally biased region" description="Polar residues" evidence="3">
    <location>
        <begin position="52"/>
        <end position="69"/>
    </location>
</feature>
<keyword evidence="4" id="KW-0732">Signal</keyword>
<keyword evidence="6" id="KW-1185">Reference proteome</keyword>
<keyword evidence="1" id="KW-0479">Metal-binding</keyword>
<dbReference type="GO" id="GO:0005783">
    <property type="term" value="C:endoplasmic reticulum"/>
    <property type="evidence" value="ECO:0007669"/>
    <property type="project" value="TreeGrafter"/>
</dbReference>
<feature type="chain" id="PRO_5042221737" description="Fe2OG dioxygenase domain-containing protein" evidence="4">
    <location>
        <begin position="29"/>
        <end position="363"/>
    </location>
</feature>
<dbReference type="GO" id="GO:0046872">
    <property type="term" value="F:metal ion binding"/>
    <property type="evidence" value="ECO:0007669"/>
    <property type="project" value="UniProtKB-KW"/>
</dbReference>
<organism evidence="5 6">
    <name type="scientific">Cylindrotheca closterium</name>
    <dbReference type="NCBI Taxonomy" id="2856"/>
    <lineage>
        <taxon>Eukaryota</taxon>
        <taxon>Sar</taxon>
        <taxon>Stramenopiles</taxon>
        <taxon>Ochrophyta</taxon>
        <taxon>Bacillariophyta</taxon>
        <taxon>Bacillariophyceae</taxon>
        <taxon>Bacillariophycidae</taxon>
        <taxon>Bacillariales</taxon>
        <taxon>Bacillariaceae</taxon>
        <taxon>Cylindrotheca</taxon>
    </lineage>
</organism>
<dbReference type="PANTHER" id="PTHR10869">
    <property type="entry name" value="PROLYL 4-HYDROXYLASE ALPHA SUBUNIT"/>
    <property type="match status" value="1"/>
</dbReference>
<protein>
    <recommendedName>
        <fullName evidence="7">Fe2OG dioxygenase domain-containing protein</fullName>
    </recommendedName>
</protein>